<dbReference type="EMBL" id="ACHA02000012">
    <property type="protein sequence ID" value="EFK56768.1"/>
    <property type="molecule type" value="Genomic_DNA"/>
</dbReference>
<protein>
    <submittedName>
        <fullName evidence="1">Uncharacterized protein</fullName>
    </submittedName>
</protein>
<evidence type="ECO:0000313" key="1">
    <source>
        <dbReference type="EMBL" id="EFK56768.1"/>
    </source>
</evidence>
<reference evidence="1" key="1">
    <citation type="submission" date="2010-07" db="EMBL/GenBank/DDBJ databases">
        <authorList>
            <person name="Muzny D."/>
            <person name="Qin X."/>
            <person name="Buhay C."/>
            <person name="Dugan-Rocha S."/>
            <person name="Ding Y."/>
            <person name="Chen G."/>
            <person name="Hawes A."/>
            <person name="Holder M."/>
            <person name="Jhangiani S."/>
            <person name="Johnson A."/>
            <person name="Khan Z."/>
            <person name="Li Z."/>
            <person name="Liu W."/>
            <person name="Liu X."/>
            <person name="Perez L."/>
            <person name="Shen H."/>
            <person name="Wang Q."/>
            <person name="Watt J."/>
            <person name="Xi L."/>
            <person name="Xin Y."/>
            <person name="Zhou J."/>
            <person name="Deng J."/>
            <person name="Jiang H."/>
            <person name="Liu Y."/>
            <person name="Qu J."/>
            <person name="Song X.-Z."/>
            <person name="Zhang L."/>
            <person name="Villasana D."/>
            <person name="Johnson A."/>
            <person name="Liu J."/>
            <person name="Liyanage D."/>
            <person name="Lorensuhewa L."/>
            <person name="Robinson T."/>
            <person name="Song A."/>
            <person name="Song B.-B."/>
            <person name="Dinh H."/>
            <person name="Thornton R."/>
            <person name="Coyle M."/>
            <person name="Francisco L."/>
            <person name="Jackson L."/>
            <person name="Javaid M."/>
            <person name="Korchina V."/>
            <person name="Kovar C."/>
            <person name="Mata R."/>
            <person name="Mathew T."/>
            <person name="Ngo R."/>
            <person name="Nguyen L."/>
            <person name="Nguyen N."/>
            <person name="Okwuonu G."/>
            <person name="Ongeri F."/>
            <person name="Pham C."/>
            <person name="Simmons D."/>
            <person name="Wilczek-Boney K."/>
            <person name="Hale W."/>
            <person name="Jakkamsetti A."/>
            <person name="Pham P."/>
            <person name="Ruth R."/>
            <person name="San Lucas F."/>
            <person name="Warren J."/>
            <person name="Zhang J."/>
            <person name="Zhao Z."/>
            <person name="Zhou C."/>
            <person name="Zhu D."/>
            <person name="Lee S."/>
            <person name="Bess C."/>
            <person name="Blankenburg K."/>
            <person name="Forbes L."/>
            <person name="Fu Q."/>
            <person name="Gubbala S."/>
            <person name="Hirani K."/>
            <person name="Jayaseelan J.C."/>
            <person name="Lara F."/>
            <person name="Munidasa M."/>
            <person name="Palculict T."/>
            <person name="Patil S."/>
            <person name="Pu L.-L."/>
            <person name="Saada N."/>
            <person name="Tang L."/>
            <person name="Weissenberger G."/>
            <person name="Zhu Y."/>
            <person name="Hemphill L."/>
            <person name="Shang Y."/>
            <person name="Youmans B."/>
            <person name="Ayvaz T."/>
            <person name="Ross M."/>
            <person name="Santibanez J."/>
            <person name="Aqrawi P."/>
            <person name="Gross S."/>
            <person name="Joshi V."/>
            <person name="Fowler G."/>
            <person name="Nazareth L."/>
            <person name="Reid J."/>
            <person name="Worley K."/>
            <person name="Petrosino J."/>
            <person name="Highlander S."/>
            <person name="Gibbs R."/>
        </authorList>
    </citation>
    <scope>NUCLEOTIDE SEQUENCE [LARGE SCALE GENOMIC DNA]</scope>
    <source>
        <strain evidence="1">ATCC 33861</strain>
    </source>
</reference>
<keyword evidence="2" id="KW-1185">Reference proteome</keyword>
<accession>D7VSL7</accession>
<proteinExistence type="predicted"/>
<comment type="caution">
    <text evidence="1">The sequence shown here is derived from an EMBL/GenBank/DDBJ whole genome shotgun (WGS) entry which is preliminary data.</text>
</comment>
<gene>
    <name evidence="1" type="ORF">HMPREF0766_13971</name>
</gene>
<evidence type="ECO:0000313" key="2">
    <source>
        <dbReference type="Proteomes" id="UP000006258"/>
    </source>
</evidence>
<sequence length="57" mass="6385">MEAGNFFLFCILTELSGNGTALFFYSSEQNQPADCSGDILYLRLQNVQTNGIQAYNR</sequence>
<name>D7VSL7_SPHSI</name>
<organism evidence="1 2">
    <name type="scientific">Sphingobacterium spiritivorum ATCC 33861</name>
    <dbReference type="NCBI Taxonomy" id="525373"/>
    <lineage>
        <taxon>Bacteria</taxon>
        <taxon>Pseudomonadati</taxon>
        <taxon>Bacteroidota</taxon>
        <taxon>Sphingobacteriia</taxon>
        <taxon>Sphingobacteriales</taxon>
        <taxon>Sphingobacteriaceae</taxon>
        <taxon>Sphingobacterium</taxon>
    </lineage>
</organism>
<dbReference type="AlphaFoldDB" id="D7VSL7"/>
<dbReference type="Proteomes" id="UP000006258">
    <property type="component" value="Unassembled WGS sequence"/>
</dbReference>
<dbReference type="HOGENOM" id="CLU_2994412_0_0_10"/>